<name>S9V6H0_9TRYP</name>
<feature type="compositionally biased region" description="Low complexity" evidence="1">
    <location>
        <begin position="44"/>
        <end position="59"/>
    </location>
</feature>
<reference evidence="2 3" key="1">
    <citation type="journal article" date="2013" name="PLoS ONE">
        <title>Predicting the Proteins of Angomonas deanei, Strigomonas culicis and Their Respective Endosymbionts Reveals New Aspects of the Trypanosomatidae Family.</title>
        <authorList>
            <person name="Motta M.C."/>
            <person name="Martins A.C."/>
            <person name="de Souza S.S."/>
            <person name="Catta-Preta C.M."/>
            <person name="Silva R."/>
            <person name="Klein C.C."/>
            <person name="de Almeida L.G."/>
            <person name="de Lima Cunha O."/>
            <person name="Ciapina L.P."/>
            <person name="Brocchi M."/>
            <person name="Colabardini A.C."/>
            <person name="de Araujo Lima B."/>
            <person name="Machado C.R."/>
            <person name="de Almeida Soares C.M."/>
            <person name="Probst C.M."/>
            <person name="de Menezes C.B."/>
            <person name="Thompson C.E."/>
            <person name="Bartholomeu D.C."/>
            <person name="Gradia D.F."/>
            <person name="Pavoni D.P."/>
            <person name="Grisard E.C."/>
            <person name="Fantinatti-Garboggini F."/>
            <person name="Marchini F.K."/>
            <person name="Rodrigues-Luiz G.F."/>
            <person name="Wagner G."/>
            <person name="Goldman G.H."/>
            <person name="Fietto J.L."/>
            <person name="Elias M.C."/>
            <person name="Goldman M.H."/>
            <person name="Sagot M.F."/>
            <person name="Pereira M."/>
            <person name="Stoco P.H."/>
            <person name="de Mendonca-Neto R.P."/>
            <person name="Teixeira S.M."/>
            <person name="Maciel T.E."/>
            <person name="de Oliveira Mendes T.A."/>
            <person name="Urmenyi T.P."/>
            <person name="de Souza W."/>
            <person name="Schenkman S."/>
            <person name="de Vasconcelos A.T."/>
        </authorList>
    </citation>
    <scope>NUCLEOTIDE SEQUENCE [LARGE SCALE GENOMIC DNA]</scope>
</reference>
<evidence type="ECO:0000313" key="2">
    <source>
        <dbReference type="EMBL" id="EPY18515.1"/>
    </source>
</evidence>
<keyword evidence="3" id="KW-1185">Reference proteome</keyword>
<dbReference type="AlphaFoldDB" id="S9V6H0"/>
<sequence>MGWFGSSRSDAELKEASAALSAMFAPHHATLPASASTPAREARPTSAAAASAEVPRPASVDLLQARDTDRHMGSGAEGRAWWGRLLGRREAEDATVKGWRAIPPSPIQGYEVGPRGLTDVLATPPRLLSSRDVREMVTSLSGIEETARYAMDVDFPVQMGHRGRRGMELVVHPVLLLTGLYLMTWKTAALYRSATPRQSLFLTKLLAVLRAPLPAARRSRLRAATAACCRQRTCACC</sequence>
<feature type="region of interest" description="Disordered" evidence="1">
    <location>
        <begin position="31"/>
        <end position="59"/>
    </location>
</feature>
<gene>
    <name evidence="2" type="ORF">STCU_09896</name>
</gene>
<dbReference type="EMBL" id="ATMH01009896">
    <property type="protein sequence ID" value="EPY18515.1"/>
    <property type="molecule type" value="Genomic_DNA"/>
</dbReference>
<dbReference type="OrthoDB" id="250638at2759"/>
<protein>
    <submittedName>
        <fullName evidence="2">Uncharacterized protein</fullName>
    </submittedName>
</protein>
<organism evidence="2 3">
    <name type="scientific">Strigomonas culicis</name>
    <dbReference type="NCBI Taxonomy" id="28005"/>
    <lineage>
        <taxon>Eukaryota</taxon>
        <taxon>Discoba</taxon>
        <taxon>Euglenozoa</taxon>
        <taxon>Kinetoplastea</taxon>
        <taxon>Metakinetoplastina</taxon>
        <taxon>Trypanosomatida</taxon>
        <taxon>Trypanosomatidae</taxon>
        <taxon>Strigomonadinae</taxon>
        <taxon>Strigomonas</taxon>
    </lineage>
</organism>
<dbReference type="Proteomes" id="UP000015354">
    <property type="component" value="Unassembled WGS sequence"/>
</dbReference>
<accession>S9V6H0</accession>
<comment type="caution">
    <text evidence="2">The sequence shown here is derived from an EMBL/GenBank/DDBJ whole genome shotgun (WGS) entry which is preliminary data.</text>
</comment>
<evidence type="ECO:0000313" key="3">
    <source>
        <dbReference type="Proteomes" id="UP000015354"/>
    </source>
</evidence>
<proteinExistence type="predicted"/>
<evidence type="ECO:0000256" key="1">
    <source>
        <dbReference type="SAM" id="MobiDB-lite"/>
    </source>
</evidence>